<evidence type="ECO:0000259" key="9">
    <source>
        <dbReference type="PROSITE" id="PS50980"/>
    </source>
</evidence>
<dbReference type="EC" id="6.4.1.4" evidence="3"/>
<dbReference type="PROSITE" id="PS50980">
    <property type="entry name" value="COA_CT_NTER"/>
    <property type="match status" value="1"/>
</dbReference>
<evidence type="ECO:0000256" key="8">
    <source>
        <dbReference type="ARBA" id="ARBA00069234"/>
    </source>
</evidence>
<comment type="pathway">
    <text evidence="2">Amino-acid degradation; L-leucine degradation; (S)-3-hydroxy-3-methylglutaryl-CoA from 3-isovaleryl-CoA: step 2/3.</text>
</comment>
<dbReference type="GO" id="GO:1905202">
    <property type="term" value="C:methylcrotonoyl-CoA carboxylase complex"/>
    <property type="evidence" value="ECO:0007669"/>
    <property type="project" value="TreeGrafter"/>
</dbReference>
<dbReference type="PANTHER" id="PTHR22855:SF13">
    <property type="entry name" value="METHYLCROTONOYL-COA CARBOXYLASE BETA CHAIN, MITOCHONDRIAL"/>
    <property type="match status" value="1"/>
</dbReference>
<dbReference type="OrthoDB" id="439921at2759"/>
<dbReference type="FunFam" id="3.90.226.10:FF:000004">
    <property type="entry name" value="Methylcrotonoyl-CoA carboxylase beta chain"/>
    <property type="match status" value="1"/>
</dbReference>
<gene>
    <name evidence="11" type="ORF">PMACD_LOCUS12475</name>
</gene>
<protein>
    <recommendedName>
        <fullName evidence="8">Probable methylcrotonoyl-CoA carboxylase beta chain, mitochondrial</fullName>
        <ecNumber evidence="3">6.4.1.4</ecNumber>
    </recommendedName>
    <alternativeName>
        <fullName evidence="6">3-methylcrotonyl-CoA carboxylase 2</fullName>
    </alternativeName>
    <alternativeName>
        <fullName evidence="4">3-methylcrotonyl-CoA carboxylase non-biotin-containing subunit</fullName>
    </alternativeName>
    <alternativeName>
        <fullName evidence="5">3-methylcrotonyl-CoA:carbon dioxide ligase subunit beta</fullName>
    </alternativeName>
</protein>
<dbReference type="GO" id="GO:0004485">
    <property type="term" value="F:methylcrotonoyl-CoA carboxylase activity"/>
    <property type="evidence" value="ECO:0007669"/>
    <property type="project" value="UniProtKB-EC"/>
</dbReference>
<reference evidence="11" key="1">
    <citation type="submission" date="2021-02" db="EMBL/GenBank/DDBJ databases">
        <authorList>
            <person name="Steward A R."/>
        </authorList>
    </citation>
    <scope>NUCLEOTIDE SEQUENCE</scope>
</reference>
<evidence type="ECO:0000259" key="10">
    <source>
        <dbReference type="PROSITE" id="PS50989"/>
    </source>
</evidence>
<evidence type="ECO:0000256" key="4">
    <source>
        <dbReference type="ARBA" id="ARBA00031109"/>
    </source>
</evidence>
<dbReference type="PANTHER" id="PTHR22855">
    <property type="entry name" value="ACETYL, PROPIONYL, PYRUVATE, AND GLUTACONYL CARBOXYLASE-RELATED"/>
    <property type="match status" value="1"/>
</dbReference>
<feature type="domain" description="CoA carboxyltransferase N-terminal" evidence="9">
    <location>
        <begin position="42"/>
        <end position="298"/>
    </location>
</feature>
<evidence type="ECO:0000313" key="11">
    <source>
        <dbReference type="EMBL" id="CAF4914833.1"/>
    </source>
</evidence>
<dbReference type="Pfam" id="PF01039">
    <property type="entry name" value="Carboxyl_trans"/>
    <property type="match status" value="1"/>
</dbReference>
<dbReference type="FunFam" id="3.90.226.10:FF:000007">
    <property type="entry name" value="Methylcrotonoyl-CoA carboxylase subunit beta"/>
    <property type="match status" value="1"/>
</dbReference>
<organism evidence="11 12">
    <name type="scientific">Pieris macdunnoughi</name>
    <dbReference type="NCBI Taxonomy" id="345717"/>
    <lineage>
        <taxon>Eukaryota</taxon>
        <taxon>Metazoa</taxon>
        <taxon>Ecdysozoa</taxon>
        <taxon>Arthropoda</taxon>
        <taxon>Hexapoda</taxon>
        <taxon>Insecta</taxon>
        <taxon>Pterygota</taxon>
        <taxon>Neoptera</taxon>
        <taxon>Endopterygota</taxon>
        <taxon>Lepidoptera</taxon>
        <taxon>Glossata</taxon>
        <taxon>Ditrysia</taxon>
        <taxon>Papilionoidea</taxon>
        <taxon>Pieridae</taxon>
        <taxon>Pierinae</taxon>
        <taxon>Pieris</taxon>
    </lineage>
</organism>
<feature type="domain" description="CoA carboxyltransferase C-terminal" evidence="10">
    <location>
        <begin position="300"/>
        <end position="549"/>
    </location>
</feature>
<name>A0A821VV31_9NEOP</name>
<dbReference type="InterPro" id="IPR034733">
    <property type="entry name" value="AcCoA_carboxyl_beta"/>
</dbReference>
<evidence type="ECO:0000256" key="7">
    <source>
        <dbReference type="ARBA" id="ARBA00052347"/>
    </source>
</evidence>
<comment type="similarity">
    <text evidence="1">Belongs to the AccD/PCCB family.</text>
</comment>
<comment type="catalytic activity">
    <reaction evidence="7">
        <text>3-methylbut-2-enoyl-CoA + hydrogencarbonate + ATP = 3-methyl-(2E)-glutaconyl-CoA + ADP + phosphate + H(+)</text>
        <dbReference type="Rhea" id="RHEA:13589"/>
        <dbReference type="ChEBI" id="CHEBI:15378"/>
        <dbReference type="ChEBI" id="CHEBI:17544"/>
        <dbReference type="ChEBI" id="CHEBI:30616"/>
        <dbReference type="ChEBI" id="CHEBI:43474"/>
        <dbReference type="ChEBI" id="CHEBI:57344"/>
        <dbReference type="ChEBI" id="CHEBI:57346"/>
        <dbReference type="ChEBI" id="CHEBI:456216"/>
        <dbReference type="EC" id="6.4.1.4"/>
    </reaction>
</comment>
<dbReference type="InterPro" id="IPR011762">
    <property type="entry name" value="COA_CT_N"/>
</dbReference>
<comment type="caution">
    <text evidence="11">The sequence shown here is derived from an EMBL/GenBank/DDBJ whole genome shotgun (WGS) entry which is preliminary data.</text>
</comment>
<proteinExistence type="inferred from homology"/>
<dbReference type="GO" id="GO:0005739">
    <property type="term" value="C:mitochondrion"/>
    <property type="evidence" value="ECO:0007669"/>
    <property type="project" value="TreeGrafter"/>
</dbReference>
<dbReference type="EMBL" id="CAJOBZ010000048">
    <property type="protein sequence ID" value="CAF4914833.1"/>
    <property type="molecule type" value="Genomic_DNA"/>
</dbReference>
<dbReference type="Proteomes" id="UP000663880">
    <property type="component" value="Unassembled WGS sequence"/>
</dbReference>
<accession>A0A821VV31</accession>
<dbReference type="SUPFAM" id="SSF52096">
    <property type="entry name" value="ClpP/crotonase"/>
    <property type="match status" value="2"/>
</dbReference>
<sequence length="557" mass="60693">MLKLLRGIRRLKNQNRQYHGATVIGSEPNKNDPYYQENKDRMDELVEELRQKTNVAVKGGPDEAIKRHTARGKLLVRDRINRLVDEGSDVLELSTLAADGLYKGQVPSAGIVTAIGKVQGRDCMIVANDATVKAGTYFPITVKKHLRAQAIAQECRLPCIYLVDSGGAHLPDQADVFPDREHFGRIFYNQANMSADGIPQISVVMGSCTAGGAYIPSMSDESIIIKEQGTIFLAGPPLVKAATGETVSSEDLGGADLHCRQSGVTDHFALDDEHSLCLARNVVANLNWNNDQKARIYPTNVDEPIHDIDDLHGIVGANIQRPFDIREVIARVVDGSRFHEFKQLYGETLVCGFASIYGHPVGVIGNNGVLQSEAALKGSHFIQLCAARKIPLLFLQNITGFMVGREAEAGGIAKNGAKMVTAVSCFKGPKITVLVGGSFGAGNYGMCGRAYSPSFLYMWPNARISVMGGPQAATVLSLVSKDKAERSGKVWTEEDDRKVRAPLENQFEMEGKPYFSTARIWDDGILAPRDTRKVIGLSLSAALNAPFKESKFGVFRM</sequence>
<evidence type="ECO:0000256" key="1">
    <source>
        <dbReference type="ARBA" id="ARBA00006102"/>
    </source>
</evidence>
<dbReference type="UniPathway" id="UPA00363">
    <property type="reaction ID" value="UER00861"/>
</dbReference>
<dbReference type="GO" id="GO:0006552">
    <property type="term" value="P:L-leucine catabolic process"/>
    <property type="evidence" value="ECO:0007669"/>
    <property type="project" value="UniProtKB-UniPathway"/>
</dbReference>
<evidence type="ECO:0000256" key="2">
    <source>
        <dbReference type="ARBA" id="ARBA00025711"/>
    </source>
</evidence>
<evidence type="ECO:0000313" key="12">
    <source>
        <dbReference type="Proteomes" id="UP000663880"/>
    </source>
</evidence>
<dbReference type="InterPro" id="IPR011763">
    <property type="entry name" value="COA_CT_C"/>
</dbReference>
<dbReference type="InterPro" id="IPR029045">
    <property type="entry name" value="ClpP/crotonase-like_dom_sf"/>
</dbReference>
<dbReference type="Gene3D" id="3.90.226.10">
    <property type="entry name" value="2-enoyl-CoA Hydratase, Chain A, domain 1"/>
    <property type="match status" value="2"/>
</dbReference>
<evidence type="ECO:0000256" key="3">
    <source>
        <dbReference type="ARBA" id="ARBA00026116"/>
    </source>
</evidence>
<dbReference type="AlphaFoldDB" id="A0A821VV31"/>
<dbReference type="InterPro" id="IPR045190">
    <property type="entry name" value="MCCB/AccD1-like"/>
</dbReference>
<dbReference type="PROSITE" id="PS50989">
    <property type="entry name" value="COA_CT_CTER"/>
    <property type="match status" value="1"/>
</dbReference>
<keyword evidence="12" id="KW-1185">Reference proteome</keyword>
<evidence type="ECO:0000256" key="5">
    <source>
        <dbReference type="ARBA" id="ARBA00031237"/>
    </source>
</evidence>
<evidence type="ECO:0000256" key="6">
    <source>
        <dbReference type="ARBA" id="ARBA00031404"/>
    </source>
</evidence>